<dbReference type="Pfam" id="PF03319">
    <property type="entry name" value="EutN_CcmL"/>
    <property type="match status" value="1"/>
</dbReference>
<protein>
    <submittedName>
        <fullName evidence="3">Ethanolamine utilization protein EutN</fullName>
    </submittedName>
</protein>
<dbReference type="KEGG" id="smam:Mal15_46790"/>
<dbReference type="InterPro" id="IPR036677">
    <property type="entry name" value="EutN_CcmL_sf"/>
</dbReference>
<organism evidence="3 4">
    <name type="scientific">Stieleria maiorica</name>
    <dbReference type="NCBI Taxonomy" id="2795974"/>
    <lineage>
        <taxon>Bacteria</taxon>
        <taxon>Pseudomonadati</taxon>
        <taxon>Planctomycetota</taxon>
        <taxon>Planctomycetia</taxon>
        <taxon>Pirellulales</taxon>
        <taxon>Pirellulaceae</taxon>
        <taxon>Stieleria</taxon>
    </lineage>
</organism>
<name>A0A5B9MP25_9BACT</name>
<dbReference type="PANTHER" id="PTHR36539:SF2">
    <property type="entry name" value="ETHANOLAMINE UTILIZATION PROTEIN"/>
    <property type="match status" value="1"/>
</dbReference>
<dbReference type="GO" id="GO:0031469">
    <property type="term" value="C:bacterial microcompartment"/>
    <property type="evidence" value="ECO:0007669"/>
    <property type="project" value="UniProtKB-SubCell"/>
</dbReference>
<dbReference type="Gene3D" id="2.40.50.220">
    <property type="entry name" value="EutN/Ccml"/>
    <property type="match status" value="1"/>
</dbReference>
<dbReference type="Proteomes" id="UP000321353">
    <property type="component" value="Chromosome"/>
</dbReference>
<evidence type="ECO:0000256" key="1">
    <source>
        <dbReference type="ARBA" id="ARBA00024322"/>
    </source>
</evidence>
<sequence>MQPAIVLGSTRATVKHESLVGMRLVVLQPIGVGDTADGPPLVALDQLGSRKGDRVMITSDGSYAREACGHDQTPARWTVIGLIDDTDS</sequence>
<dbReference type="EMBL" id="CP036264">
    <property type="protein sequence ID" value="QEG00608.1"/>
    <property type="molecule type" value="Genomic_DNA"/>
</dbReference>
<dbReference type="AlphaFoldDB" id="A0A5B9MP25"/>
<gene>
    <name evidence="3" type="primary">eutN_2</name>
    <name evidence="3" type="ORF">Mal15_46790</name>
</gene>
<evidence type="ECO:0000256" key="2">
    <source>
        <dbReference type="ARBA" id="ARBA00024446"/>
    </source>
</evidence>
<comment type="subcellular location">
    <subcellularLocation>
        <location evidence="1">Bacterial microcompartment</location>
    </subcellularLocation>
</comment>
<evidence type="ECO:0000313" key="4">
    <source>
        <dbReference type="Proteomes" id="UP000321353"/>
    </source>
</evidence>
<evidence type="ECO:0000313" key="3">
    <source>
        <dbReference type="EMBL" id="QEG00608.1"/>
    </source>
</evidence>
<dbReference type="PANTHER" id="PTHR36539">
    <property type="entry name" value="ETHANOLAMINE UTILIZATION PROTEIN EUTN"/>
    <property type="match status" value="1"/>
</dbReference>
<dbReference type="InterPro" id="IPR004992">
    <property type="entry name" value="EutN_CcmL"/>
</dbReference>
<reference evidence="3 4" key="1">
    <citation type="submission" date="2019-02" db="EMBL/GenBank/DDBJ databases">
        <title>Planctomycetal bacteria perform biofilm scaping via a novel small molecule.</title>
        <authorList>
            <person name="Jeske O."/>
            <person name="Boedeker C."/>
            <person name="Wiegand S."/>
            <person name="Breitling P."/>
            <person name="Kallscheuer N."/>
            <person name="Jogler M."/>
            <person name="Rohde M."/>
            <person name="Petersen J."/>
            <person name="Medema M.H."/>
            <person name="Surup F."/>
            <person name="Jogler C."/>
        </authorList>
    </citation>
    <scope>NUCLEOTIDE SEQUENCE [LARGE SCALE GENOMIC DNA]</scope>
    <source>
        <strain evidence="3 4">Mal15</strain>
    </source>
</reference>
<dbReference type="PROSITE" id="PS51932">
    <property type="entry name" value="BMV"/>
    <property type="match status" value="1"/>
</dbReference>
<keyword evidence="2" id="KW-1283">Bacterial microcompartment</keyword>
<keyword evidence="4" id="KW-1185">Reference proteome</keyword>
<proteinExistence type="predicted"/>
<accession>A0A5B9MP25</accession>
<dbReference type="SUPFAM" id="SSF159133">
    <property type="entry name" value="EutN/CcmL-like"/>
    <property type="match status" value="1"/>
</dbReference>
<dbReference type="CDD" id="cd01614">
    <property type="entry name" value="EutN_CcmL"/>
    <property type="match status" value="1"/>
</dbReference>
<dbReference type="RefSeq" id="WP_147869820.1">
    <property type="nucleotide sequence ID" value="NZ_CP036264.1"/>
</dbReference>